<keyword evidence="4" id="KW-0443">Lipid metabolism</keyword>
<evidence type="ECO:0000313" key="8">
    <source>
        <dbReference type="EMBL" id="QQP86694.1"/>
    </source>
</evidence>
<keyword evidence="9" id="KW-1185">Reference proteome</keyword>
<evidence type="ECO:0000256" key="5">
    <source>
        <dbReference type="ARBA" id="ARBA00023315"/>
    </source>
</evidence>
<dbReference type="Proteomes" id="UP000595278">
    <property type="component" value="Chromosome"/>
</dbReference>
<evidence type="ECO:0000256" key="2">
    <source>
        <dbReference type="ARBA" id="ARBA00022516"/>
    </source>
</evidence>
<comment type="pathway">
    <text evidence="1">Lipid metabolism.</text>
</comment>
<sequence>MQPVKQSVNIFIAFWRVIRLFLHFSVGAIRVFFFIRFYDEAKTAQVLRAWSSKLMKILGIRLVVEGSLPQKLHNTLIVANHISWLDILVIFTVLKPRFVAKKEISHWPIIGRLTKLGDTVFIERENKRHIMQVNQQLAKELTNGNCIAVFPESTTSDGLAVNKFKPSLFEPVYRSKGWVIPIAIQYLDTQQKITTRPAFIGDMSLLASVWKVLTCYQLTIKVIFNDVLDSHQYTSRSHLANIAQQQIGKHWVMQNEPTN</sequence>
<evidence type="ECO:0000256" key="6">
    <source>
        <dbReference type="SAM" id="Phobius"/>
    </source>
</evidence>
<dbReference type="RefSeq" id="WP_201095032.1">
    <property type="nucleotide sequence ID" value="NZ_CP067393.1"/>
</dbReference>
<gene>
    <name evidence="8" type="ORF">JHT90_05500</name>
</gene>
<evidence type="ECO:0000256" key="4">
    <source>
        <dbReference type="ARBA" id="ARBA00023098"/>
    </source>
</evidence>
<organism evidence="8 9">
    <name type="scientific">Entomomonas asaccharolytica</name>
    <dbReference type="NCBI Taxonomy" id="2785331"/>
    <lineage>
        <taxon>Bacteria</taxon>
        <taxon>Pseudomonadati</taxon>
        <taxon>Pseudomonadota</taxon>
        <taxon>Gammaproteobacteria</taxon>
        <taxon>Pseudomonadales</taxon>
        <taxon>Pseudomonadaceae</taxon>
        <taxon>Entomomonas</taxon>
    </lineage>
</organism>
<dbReference type="PANTHER" id="PTHR10434">
    <property type="entry name" value="1-ACYL-SN-GLYCEROL-3-PHOSPHATE ACYLTRANSFERASE"/>
    <property type="match status" value="1"/>
</dbReference>
<feature type="domain" description="Phospholipid/glycerol acyltransferase" evidence="7">
    <location>
        <begin position="75"/>
        <end position="187"/>
    </location>
</feature>
<accession>A0A974NHR8</accession>
<keyword evidence="3" id="KW-0808">Transferase</keyword>
<evidence type="ECO:0000313" key="9">
    <source>
        <dbReference type="Proteomes" id="UP000595278"/>
    </source>
</evidence>
<evidence type="ECO:0000256" key="3">
    <source>
        <dbReference type="ARBA" id="ARBA00022679"/>
    </source>
</evidence>
<dbReference type="SUPFAM" id="SSF69593">
    <property type="entry name" value="Glycerol-3-phosphate (1)-acyltransferase"/>
    <property type="match status" value="1"/>
</dbReference>
<name>A0A974NHR8_9GAMM</name>
<keyword evidence="5 8" id="KW-0012">Acyltransferase</keyword>
<dbReference type="AlphaFoldDB" id="A0A974NHR8"/>
<dbReference type="GO" id="GO:0003841">
    <property type="term" value="F:1-acylglycerol-3-phosphate O-acyltransferase activity"/>
    <property type="evidence" value="ECO:0007669"/>
    <property type="project" value="TreeGrafter"/>
</dbReference>
<dbReference type="CDD" id="cd07989">
    <property type="entry name" value="LPLAT_AGPAT-like"/>
    <property type="match status" value="1"/>
</dbReference>
<feature type="transmembrane region" description="Helical" evidence="6">
    <location>
        <begin position="20"/>
        <end position="38"/>
    </location>
</feature>
<dbReference type="PANTHER" id="PTHR10434:SF64">
    <property type="entry name" value="1-ACYL-SN-GLYCEROL-3-PHOSPHATE ACYLTRANSFERASE-RELATED"/>
    <property type="match status" value="1"/>
</dbReference>
<dbReference type="GO" id="GO:0006654">
    <property type="term" value="P:phosphatidic acid biosynthetic process"/>
    <property type="evidence" value="ECO:0007669"/>
    <property type="project" value="TreeGrafter"/>
</dbReference>
<reference evidence="8 9" key="1">
    <citation type="submission" date="2021-01" db="EMBL/GenBank/DDBJ databases">
        <title>Entomomonas sp. F2A isolated from a house cricket (Acheta domesticus).</title>
        <authorList>
            <person name="Spergser J."/>
            <person name="Busse H.-J."/>
        </authorList>
    </citation>
    <scope>NUCLEOTIDE SEQUENCE [LARGE SCALE GENOMIC DNA]</scope>
    <source>
        <strain evidence="8 9">F2A</strain>
    </source>
</reference>
<dbReference type="Pfam" id="PF01553">
    <property type="entry name" value="Acyltransferase"/>
    <property type="match status" value="1"/>
</dbReference>
<dbReference type="KEGG" id="eaz:JHT90_05500"/>
<keyword evidence="6" id="KW-0812">Transmembrane</keyword>
<evidence type="ECO:0000256" key="1">
    <source>
        <dbReference type="ARBA" id="ARBA00005189"/>
    </source>
</evidence>
<dbReference type="EMBL" id="CP067393">
    <property type="protein sequence ID" value="QQP86694.1"/>
    <property type="molecule type" value="Genomic_DNA"/>
</dbReference>
<proteinExistence type="predicted"/>
<protein>
    <submittedName>
        <fullName evidence="8">1-acyl-sn-glycerol-3-phosphate acyltransferase</fullName>
    </submittedName>
</protein>
<keyword evidence="6" id="KW-0472">Membrane</keyword>
<dbReference type="SMART" id="SM00563">
    <property type="entry name" value="PlsC"/>
    <property type="match status" value="1"/>
</dbReference>
<keyword evidence="6" id="KW-1133">Transmembrane helix</keyword>
<keyword evidence="2" id="KW-0444">Lipid biosynthesis</keyword>
<dbReference type="InterPro" id="IPR002123">
    <property type="entry name" value="Plipid/glycerol_acylTrfase"/>
</dbReference>
<evidence type="ECO:0000259" key="7">
    <source>
        <dbReference type="SMART" id="SM00563"/>
    </source>
</evidence>